<dbReference type="AlphaFoldDB" id="A0A7J5U000"/>
<dbReference type="Proteomes" id="UP000488299">
    <property type="component" value="Unassembled WGS sequence"/>
</dbReference>
<dbReference type="InterPro" id="IPR006684">
    <property type="entry name" value="YbgC/YbaW"/>
</dbReference>
<dbReference type="NCBIfam" id="TIGR00051">
    <property type="entry name" value="YbgC/FadM family acyl-CoA thioesterase"/>
    <property type="match status" value="1"/>
</dbReference>
<dbReference type="EC" id="3.1.2.-" evidence="3"/>
<comment type="caution">
    <text evidence="3">The sequence shown here is derived from an EMBL/GenBank/DDBJ whole genome shotgun (WGS) entry which is preliminary data.</text>
</comment>
<evidence type="ECO:0000256" key="2">
    <source>
        <dbReference type="ARBA" id="ARBA00022801"/>
    </source>
</evidence>
<organism evidence="3 4">
    <name type="scientific">Rudanella paleaurantiibacter</name>
    <dbReference type="NCBI Taxonomy" id="2614655"/>
    <lineage>
        <taxon>Bacteria</taxon>
        <taxon>Pseudomonadati</taxon>
        <taxon>Bacteroidota</taxon>
        <taxon>Cytophagia</taxon>
        <taxon>Cytophagales</taxon>
        <taxon>Cytophagaceae</taxon>
        <taxon>Rudanella</taxon>
    </lineage>
</organism>
<evidence type="ECO:0000313" key="4">
    <source>
        <dbReference type="Proteomes" id="UP000488299"/>
    </source>
</evidence>
<dbReference type="GO" id="GO:0047617">
    <property type="term" value="F:fatty acyl-CoA hydrolase activity"/>
    <property type="evidence" value="ECO:0007669"/>
    <property type="project" value="TreeGrafter"/>
</dbReference>
<dbReference type="EMBL" id="WELI01000003">
    <property type="protein sequence ID" value="KAB7731073.1"/>
    <property type="molecule type" value="Genomic_DNA"/>
</dbReference>
<dbReference type="Gene3D" id="3.10.129.10">
    <property type="entry name" value="Hotdog Thioesterase"/>
    <property type="match status" value="1"/>
</dbReference>
<dbReference type="PANTHER" id="PTHR31793">
    <property type="entry name" value="4-HYDROXYBENZOYL-COA THIOESTERASE FAMILY MEMBER"/>
    <property type="match status" value="1"/>
</dbReference>
<reference evidence="3 4" key="1">
    <citation type="submission" date="2019-10" db="EMBL/GenBank/DDBJ databases">
        <title>Rudanella paleaurantiibacter sp. nov., isolated from sludge.</title>
        <authorList>
            <person name="Xu S.Q."/>
        </authorList>
    </citation>
    <scope>NUCLEOTIDE SEQUENCE [LARGE SCALE GENOMIC DNA]</scope>
    <source>
        <strain evidence="3 4">HX-22-17</strain>
    </source>
</reference>
<evidence type="ECO:0000256" key="1">
    <source>
        <dbReference type="ARBA" id="ARBA00005953"/>
    </source>
</evidence>
<dbReference type="CDD" id="cd00586">
    <property type="entry name" value="4HBT"/>
    <property type="match status" value="1"/>
</dbReference>
<dbReference type="PANTHER" id="PTHR31793:SF27">
    <property type="entry name" value="NOVEL THIOESTERASE SUPERFAMILY DOMAIN AND SAPOSIN A-TYPE DOMAIN CONTAINING PROTEIN (0610012H03RIK)"/>
    <property type="match status" value="1"/>
</dbReference>
<protein>
    <submittedName>
        <fullName evidence="3">YbgC/FadM family acyl-CoA thioesterase</fullName>
        <ecNumber evidence="3">3.1.2.-</ecNumber>
    </submittedName>
</protein>
<dbReference type="Pfam" id="PF13279">
    <property type="entry name" value="4HBT_2"/>
    <property type="match status" value="1"/>
</dbReference>
<keyword evidence="4" id="KW-1185">Reference proteome</keyword>
<keyword evidence="2 3" id="KW-0378">Hydrolase</keyword>
<dbReference type="PIRSF" id="PIRSF003230">
    <property type="entry name" value="YbgC"/>
    <property type="match status" value="1"/>
</dbReference>
<gene>
    <name evidence="3" type="ORF">F5984_09660</name>
</gene>
<name>A0A7J5U000_9BACT</name>
<dbReference type="InterPro" id="IPR029069">
    <property type="entry name" value="HotDog_dom_sf"/>
</dbReference>
<comment type="similarity">
    <text evidence="1">Belongs to the 4-hydroxybenzoyl-CoA thioesterase family.</text>
</comment>
<proteinExistence type="inferred from homology"/>
<accession>A0A7J5U000</accession>
<evidence type="ECO:0000313" key="3">
    <source>
        <dbReference type="EMBL" id="KAB7731073.1"/>
    </source>
</evidence>
<sequence length="147" mass="16826">MTAPLTEFTMPDEFRFHHPIRVRWSEVDPYQVVFNGHYLNYFDVAITEYFRNLGMRFTDPATIGGAFYVRKATLEYHAPAFFDDELRIGVRVSRIGNSSLPFTLTISRAGQTLVTGELVYVNTDPATRQPAPVPETVRQAIGQFEEF</sequence>
<dbReference type="InterPro" id="IPR050563">
    <property type="entry name" value="4-hydroxybenzoyl-CoA_TE"/>
</dbReference>
<dbReference type="SUPFAM" id="SSF54637">
    <property type="entry name" value="Thioesterase/thiol ester dehydrase-isomerase"/>
    <property type="match status" value="1"/>
</dbReference>